<feature type="transmembrane region" description="Helical" evidence="1">
    <location>
        <begin position="20"/>
        <end position="39"/>
    </location>
</feature>
<feature type="transmembrane region" description="Helical" evidence="1">
    <location>
        <begin position="46"/>
        <end position="66"/>
    </location>
</feature>
<keyword evidence="3" id="KW-1185">Reference proteome</keyword>
<keyword evidence="1" id="KW-1133">Transmembrane helix</keyword>
<sequence>MKEKLDSIFLNSANSQVELYSSIASIILGVIIFFVALHFKKKQKNWWVIVSLIGMVAIIINGVKLIN</sequence>
<keyword evidence="1" id="KW-0812">Transmembrane</keyword>
<name>A0ABY4JS79_9BACI</name>
<protein>
    <submittedName>
        <fullName evidence="2">Uncharacterized protein</fullName>
    </submittedName>
</protein>
<dbReference type="Proteomes" id="UP000830639">
    <property type="component" value="Chromosome"/>
</dbReference>
<gene>
    <name evidence="2" type="ORF">MY490_10265</name>
</gene>
<accession>A0ABY4JS79</accession>
<keyword evidence="1" id="KW-0472">Membrane</keyword>
<evidence type="ECO:0000256" key="1">
    <source>
        <dbReference type="SAM" id="Phobius"/>
    </source>
</evidence>
<evidence type="ECO:0000313" key="3">
    <source>
        <dbReference type="Proteomes" id="UP000830639"/>
    </source>
</evidence>
<dbReference type="EMBL" id="CP096034">
    <property type="protein sequence ID" value="UPM56184.1"/>
    <property type="molecule type" value="Genomic_DNA"/>
</dbReference>
<organism evidence="2 3">
    <name type="scientific">Gottfriedia acidiceleris</name>
    <dbReference type="NCBI Taxonomy" id="371036"/>
    <lineage>
        <taxon>Bacteria</taxon>
        <taxon>Bacillati</taxon>
        <taxon>Bacillota</taxon>
        <taxon>Bacilli</taxon>
        <taxon>Bacillales</taxon>
        <taxon>Bacillaceae</taxon>
        <taxon>Gottfriedia</taxon>
    </lineage>
</organism>
<dbReference type="RefSeq" id="WP_248269097.1">
    <property type="nucleotide sequence ID" value="NZ_CP096034.1"/>
</dbReference>
<evidence type="ECO:0000313" key="2">
    <source>
        <dbReference type="EMBL" id="UPM56184.1"/>
    </source>
</evidence>
<proteinExistence type="predicted"/>
<reference evidence="2 3" key="1">
    <citation type="submission" date="2022-04" db="EMBL/GenBank/DDBJ databases">
        <title>Mechanism of arsenic methylation and mitigation arsenic toxicity by Bacillus sp. LH14 from an Arsenic-Contaminated Paddy Soil.</title>
        <authorList>
            <person name="Wang D."/>
        </authorList>
    </citation>
    <scope>NUCLEOTIDE SEQUENCE [LARGE SCALE GENOMIC DNA]</scope>
    <source>
        <strain evidence="2 3">LH14</strain>
    </source>
</reference>